<accession>A0A6I8N9L3</accession>
<dbReference type="GeneTree" id="ENSGT00530000068739"/>
<keyword evidence="5" id="KW-1185">Reference proteome</keyword>
<gene>
    <name evidence="4" type="primary">LOC100681683</name>
</gene>
<feature type="domain" description="U1-type" evidence="3">
    <location>
        <begin position="124"/>
        <end position="157"/>
    </location>
</feature>
<name>A0A6I8N9L3_ORNAN</name>
<dbReference type="GO" id="GO:0003725">
    <property type="term" value="F:double-stranded RNA binding"/>
    <property type="evidence" value="ECO:0000318"/>
    <property type="project" value="GO_Central"/>
</dbReference>
<dbReference type="OMA" id="CNICKIY"/>
<evidence type="ECO:0000259" key="3">
    <source>
        <dbReference type="SMART" id="SM00451"/>
    </source>
</evidence>
<dbReference type="PANTHER" id="PTHR45762">
    <property type="entry name" value="ZINC FINGER RNA-BINDING PROTEIN"/>
    <property type="match status" value="1"/>
</dbReference>
<dbReference type="GO" id="GO:0003727">
    <property type="term" value="F:single-stranded RNA binding"/>
    <property type="evidence" value="ECO:0000318"/>
    <property type="project" value="GO_Central"/>
</dbReference>
<proteinExistence type="predicted"/>
<evidence type="ECO:0000313" key="5">
    <source>
        <dbReference type="Proteomes" id="UP000002279"/>
    </source>
</evidence>
<feature type="compositionally biased region" description="Polar residues" evidence="1">
    <location>
        <begin position="405"/>
        <end position="472"/>
    </location>
</feature>
<dbReference type="InterPro" id="IPR036236">
    <property type="entry name" value="Znf_C2H2_sf"/>
</dbReference>
<feature type="compositionally biased region" description="Basic and acidic residues" evidence="1">
    <location>
        <begin position="257"/>
        <end position="272"/>
    </location>
</feature>
<dbReference type="InterPro" id="IPR013087">
    <property type="entry name" value="Znf_C2H2_type"/>
</dbReference>
<evidence type="ECO:0000313" key="4">
    <source>
        <dbReference type="Ensembl" id="ENSOANP00000037832.1"/>
    </source>
</evidence>
<dbReference type="SMART" id="SM00451">
    <property type="entry name" value="ZnF_U1"/>
    <property type="match status" value="2"/>
</dbReference>
<feature type="region of interest" description="Disordered" evidence="1">
    <location>
        <begin position="405"/>
        <end position="509"/>
    </location>
</feature>
<dbReference type="GO" id="GO:0008270">
    <property type="term" value="F:zinc ion binding"/>
    <property type="evidence" value="ECO:0007669"/>
    <property type="project" value="InterPro"/>
</dbReference>
<feature type="domain" description="C2H2-type" evidence="2">
    <location>
        <begin position="23"/>
        <end position="47"/>
    </location>
</feature>
<dbReference type="InterPro" id="IPR003604">
    <property type="entry name" value="Matrin/U1-like-C_Znf_C2H2"/>
</dbReference>
<feature type="domain" description="C2H2-type" evidence="2">
    <location>
        <begin position="127"/>
        <end position="150"/>
    </location>
</feature>
<dbReference type="AlphaFoldDB" id="A0A6I8N9L3"/>
<dbReference type="PANTHER" id="PTHR45762:SF13">
    <property type="entry name" value="U1-TYPE DOMAIN-CONTAINING PROTEIN"/>
    <property type="match status" value="1"/>
</dbReference>
<feature type="domain" description="U1-type" evidence="3">
    <location>
        <begin position="20"/>
        <end position="54"/>
    </location>
</feature>
<evidence type="ECO:0000259" key="2">
    <source>
        <dbReference type="SMART" id="SM00355"/>
    </source>
</evidence>
<evidence type="ECO:0000256" key="1">
    <source>
        <dbReference type="SAM" id="MobiDB-lite"/>
    </source>
</evidence>
<feature type="region of interest" description="Disordered" evidence="1">
    <location>
        <begin position="215"/>
        <end position="285"/>
    </location>
</feature>
<reference evidence="4" key="3">
    <citation type="submission" date="2025-09" db="UniProtKB">
        <authorList>
            <consortium name="Ensembl"/>
        </authorList>
    </citation>
    <scope>IDENTIFICATION</scope>
    <source>
        <strain evidence="4">Glennie</strain>
    </source>
</reference>
<dbReference type="SMART" id="SM00355">
    <property type="entry name" value="ZnF_C2H2"/>
    <property type="match status" value="2"/>
</dbReference>
<protein>
    <recommendedName>
        <fullName evidence="6">C2H2-type domain-containing protein</fullName>
    </recommendedName>
</protein>
<dbReference type="Gene3D" id="3.30.160.60">
    <property type="entry name" value="Classic Zinc Finger"/>
    <property type="match status" value="1"/>
</dbReference>
<sequence>MAAKEEAKSEPEAKKEKVHQHPFYCNICKISCASALNLQTHFLGFKHKTVEEALKTHGIVKTMGYSTSIEKFQSPKQKVPDYVKTEPEKYHGQSLQEQLNTCKDSEPAVGLEYVTEYQSKENIPILYECKLCNCQTGLSNMFMHVFGSKHRLAYLKAHHPDIVESDEVRGRGSELSRRLRVVAANVEKKEGRKQIKVIVDPNVLKRKWQDYIEGNSKPKVQHMDPMATEPDQAAGGESEETLDFSKIQISQDDSDSQDERDSDEKSDDRSEEKIEEDQIYDENSKDCNNKLEIKTQTKEEYQLVQEAPLQENNVANCGGFKNHEELFSYLQNFEIMTENDASFILAITQNLTDALLDYRLKDRSVKLPECEANQKILRPMEEQSVQNHENNSECVNNTDPYSGFSANYITSRPPTAQSYGETSAHVSGSFNNNDASLPSPQSTMSFSNSSATEDWNQWSCPSSQEASNQEAFQSYPYPENHYPSTESASYNAAPDENSSPLPPSSDQNDVITEFFNSIRNMDVVEVTDTLQKIATTNPAFKEIDIPNVIRILTESGTLKTPGPEENGTGEQERANDFSLATDQKSSMQQRLNLPFAFFETWGLQRAVSGLGLLL</sequence>
<reference evidence="4" key="2">
    <citation type="submission" date="2025-08" db="UniProtKB">
        <authorList>
            <consortium name="Ensembl"/>
        </authorList>
    </citation>
    <scope>IDENTIFICATION</scope>
    <source>
        <strain evidence="4">Glennie</strain>
    </source>
</reference>
<reference evidence="4 5" key="1">
    <citation type="journal article" date="2008" name="Nature">
        <title>Genome analysis of the platypus reveals unique signatures of evolution.</title>
        <authorList>
            <person name="Warren W.C."/>
            <person name="Hillier L.W."/>
            <person name="Marshall Graves J.A."/>
            <person name="Birney E."/>
            <person name="Ponting C.P."/>
            <person name="Grutzner F."/>
            <person name="Belov K."/>
            <person name="Miller W."/>
            <person name="Clarke L."/>
            <person name="Chinwalla A.T."/>
            <person name="Yang S.P."/>
            <person name="Heger A."/>
            <person name="Locke D.P."/>
            <person name="Miethke P."/>
            <person name="Waters P.D."/>
            <person name="Veyrunes F."/>
            <person name="Fulton L."/>
            <person name="Fulton B."/>
            <person name="Graves T."/>
            <person name="Wallis J."/>
            <person name="Puente X.S."/>
            <person name="Lopez-Otin C."/>
            <person name="Ordonez G.R."/>
            <person name="Eichler E.E."/>
            <person name="Chen L."/>
            <person name="Cheng Z."/>
            <person name="Deakin J.E."/>
            <person name="Alsop A."/>
            <person name="Thompson K."/>
            <person name="Kirby P."/>
            <person name="Papenfuss A.T."/>
            <person name="Wakefield M.J."/>
            <person name="Olender T."/>
            <person name="Lancet D."/>
            <person name="Huttley G.A."/>
            <person name="Smit A.F."/>
            <person name="Pask A."/>
            <person name="Temple-Smith P."/>
            <person name="Batzer M.A."/>
            <person name="Walker J.A."/>
            <person name="Konkel M.K."/>
            <person name="Harris R.S."/>
            <person name="Whittington C.M."/>
            <person name="Wong E.S."/>
            <person name="Gemmell N.J."/>
            <person name="Buschiazzo E."/>
            <person name="Vargas Jentzsch I.M."/>
            <person name="Merkel A."/>
            <person name="Schmitz J."/>
            <person name="Zemann A."/>
            <person name="Churakov G."/>
            <person name="Kriegs J.O."/>
            <person name="Brosius J."/>
            <person name="Murchison E.P."/>
            <person name="Sachidanandam R."/>
            <person name="Smith C."/>
            <person name="Hannon G.J."/>
            <person name="Tsend-Ayush E."/>
            <person name="McMillan D."/>
            <person name="Attenborough R."/>
            <person name="Rens W."/>
            <person name="Ferguson-Smith M."/>
            <person name="Lefevre C.M."/>
            <person name="Sharp J.A."/>
            <person name="Nicholas K.R."/>
            <person name="Ray D.A."/>
            <person name="Kube M."/>
            <person name="Reinhardt R."/>
            <person name="Pringle T.H."/>
            <person name="Taylor J."/>
            <person name="Jones R.C."/>
            <person name="Nixon B."/>
            <person name="Dacheux J.L."/>
            <person name="Niwa H."/>
            <person name="Sekita Y."/>
            <person name="Huang X."/>
            <person name="Stark A."/>
            <person name="Kheradpour P."/>
            <person name="Kellis M."/>
            <person name="Flicek P."/>
            <person name="Chen Y."/>
            <person name="Webber C."/>
            <person name="Hardison R."/>
            <person name="Nelson J."/>
            <person name="Hallsworth-Pepin K."/>
            <person name="Delehaunty K."/>
            <person name="Markovic C."/>
            <person name="Minx P."/>
            <person name="Feng Y."/>
            <person name="Kremitzki C."/>
            <person name="Mitreva M."/>
            <person name="Glasscock J."/>
            <person name="Wylie T."/>
            <person name="Wohldmann P."/>
            <person name="Thiru P."/>
            <person name="Nhan M.N."/>
            <person name="Pohl C.S."/>
            <person name="Smith S.M."/>
            <person name="Hou S."/>
            <person name="Nefedov M."/>
            <person name="de Jong P.J."/>
            <person name="Renfree M.B."/>
            <person name="Mardis E.R."/>
            <person name="Wilson R.K."/>
        </authorList>
    </citation>
    <scope>NUCLEOTIDE SEQUENCE [LARGE SCALE GENOMIC DNA]</scope>
    <source>
        <strain evidence="4 5">Glennie</strain>
    </source>
</reference>
<dbReference type="InParanoid" id="A0A6I8N9L3"/>
<evidence type="ECO:0008006" key="6">
    <source>
        <dbReference type="Google" id="ProtNLM"/>
    </source>
</evidence>
<dbReference type="SUPFAM" id="SSF57667">
    <property type="entry name" value="beta-beta-alpha zinc fingers"/>
    <property type="match status" value="1"/>
</dbReference>
<dbReference type="Pfam" id="PF12874">
    <property type="entry name" value="zf-met"/>
    <property type="match status" value="1"/>
</dbReference>
<feature type="compositionally biased region" description="Polar residues" evidence="1">
    <location>
        <begin position="482"/>
        <end position="509"/>
    </location>
</feature>
<dbReference type="Proteomes" id="UP000002279">
    <property type="component" value="Chromosome X3"/>
</dbReference>
<dbReference type="Ensembl" id="ENSOANT00000050056.1">
    <property type="protein sequence ID" value="ENSOANP00000037832.1"/>
    <property type="gene ID" value="ENSOANG00000022432.2"/>
</dbReference>
<dbReference type="Bgee" id="ENSOANG00000022432">
    <property type="expression patterns" value="Expressed in testis and 8 other cell types or tissues"/>
</dbReference>
<organism evidence="4 5">
    <name type="scientific">Ornithorhynchus anatinus</name>
    <name type="common">Duckbill platypus</name>
    <dbReference type="NCBI Taxonomy" id="9258"/>
    <lineage>
        <taxon>Eukaryota</taxon>
        <taxon>Metazoa</taxon>
        <taxon>Chordata</taxon>
        <taxon>Craniata</taxon>
        <taxon>Vertebrata</taxon>
        <taxon>Euteleostomi</taxon>
        <taxon>Mammalia</taxon>
        <taxon>Monotremata</taxon>
        <taxon>Ornithorhynchidae</taxon>
        <taxon>Ornithorhynchus</taxon>
    </lineage>
</organism>